<evidence type="ECO:0000256" key="9">
    <source>
        <dbReference type="ARBA" id="ARBA00032305"/>
    </source>
</evidence>
<dbReference type="EC" id="4.1.3.17" evidence="4"/>
<dbReference type="Pfam" id="PF03737">
    <property type="entry name" value="RraA-like"/>
    <property type="match status" value="1"/>
</dbReference>
<gene>
    <name evidence="11" type="ORF">METZ01_LOCUS27629</name>
</gene>
<comment type="subunit">
    <text evidence="3">Homotrimer.</text>
</comment>
<accession>A0A381Q5Z9</accession>
<dbReference type="SUPFAM" id="SSF89562">
    <property type="entry name" value="RraA-like"/>
    <property type="match status" value="1"/>
</dbReference>
<dbReference type="AlphaFoldDB" id="A0A381Q5Z9"/>
<comment type="function">
    <text evidence="8">Catalyzes the aldol cleavage of 4-hydroxy-4-methyl-2-oxoglutarate (HMG) into 2 molecules of pyruvate. Also contains a secondary oxaloacetate (OAA) decarboxylase activity due to the common pyruvate enolate transition state formed following C-C bond cleavage in the retro-aldol and decarboxylation reactions.</text>
</comment>
<evidence type="ECO:0000313" key="11">
    <source>
        <dbReference type="EMBL" id="SUZ74775.1"/>
    </source>
</evidence>
<sequence>MDGGFGSYGGAVSFWGPVTTLAVFEDNSLVRWALEEAGAGRVLVIAGGGSTRCALVGGDLGMLAGHNGWAGIIVDGCVRDAGELRGATVGIRARGTSPRRSVKRGAGDRDVPVSVGGVDLVPGMWLWADEDGIVVANRNLEG</sequence>
<dbReference type="EMBL" id="UINC01001222">
    <property type="protein sequence ID" value="SUZ74775.1"/>
    <property type="molecule type" value="Genomic_DNA"/>
</dbReference>
<evidence type="ECO:0000256" key="5">
    <source>
        <dbReference type="ARBA" id="ARBA00012947"/>
    </source>
</evidence>
<evidence type="ECO:0000256" key="8">
    <source>
        <dbReference type="ARBA" id="ARBA00025046"/>
    </source>
</evidence>
<dbReference type="CDD" id="cd16841">
    <property type="entry name" value="RraA_family"/>
    <property type="match status" value="1"/>
</dbReference>
<comment type="similarity">
    <text evidence="2">Belongs to the class II aldolase/RraA-like family.</text>
</comment>
<evidence type="ECO:0000256" key="7">
    <source>
        <dbReference type="ARBA" id="ARBA00023239"/>
    </source>
</evidence>
<dbReference type="Gene3D" id="3.50.30.40">
    <property type="entry name" value="Ribonuclease E inhibitor RraA/RraA-like"/>
    <property type="match status" value="1"/>
</dbReference>
<protein>
    <recommendedName>
        <fullName evidence="9">Oxaloacetate decarboxylase</fullName>
        <ecNumber evidence="5">4.1.1.112</ecNumber>
        <ecNumber evidence="4">4.1.3.17</ecNumber>
    </recommendedName>
</protein>
<dbReference type="GO" id="GO:0047443">
    <property type="term" value="F:4-hydroxy-4-methyl-2-oxoglutarate aldolase activity"/>
    <property type="evidence" value="ECO:0007669"/>
    <property type="project" value="UniProtKB-EC"/>
</dbReference>
<evidence type="ECO:0000256" key="4">
    <source>
        <dbReference type="ARBA" id="ARBA00012213"/>
    </source>
</evidence>
<dbReference type="PANTHER" id="PTHR33254">
    <property type="entry name" value="4-HYDROXY-4-METHYL-2-OXOGLUTARATE ALDOLASE 3-RELATED"/>
    <property type="match status" value="1"/>
</dbReference>
<evidence type="ECO:0000256" key="6">
    <source>
        <dbReference type="ARBA" id="ARBA00022723"/>
    </source>
</evidence>
<dbReference type="GO" id="GO:0046872">
    <property type="term" value="F:metal ion binding"/>
    <property type="evidence" value="ECO:0007669"/>
    <property type="project" value="UniProtKB-KW"/>
</dbReference>
<keyword evidence="6" id="KW-0479">Metal-binding</keyword>
<dbReference type="NCBIfam" id="TIGR01935">
    <property type="entry name" value="NOT-MenG"/>
    <property type="match status" value="1"/>
</dbReference>
<proteinExistence type="inferred from homology"/>
<dbReference type="InterPro" id="IPR036704">
    <property type="entry name" value="RraA/RraA-like_sf"/>
</dbReference>
<dbReference type="EC" id="4.1.1.112" evidence="5"/>
<reference evidence="11" key="1">
    <citation type="submission" date="2018-05" db="EMBL/GenBank/DDBJ databases">
        <authorList>
            <person name="Lanie J.A."/>
            <person name="Ng W.-L."/>
            <person name="Kazmierczak K.M."/>
            <person name="Andrzejewski T.M."/>
            <person name="Davidsen T.M."/>
            <person name="Wayne K.J."/>
            <person name="Tettelin H."/>
            <person name="Glass J.I."/>
            <person name="Rusch D."/>
            <person name="Podicherti R."/>
            <person name="Tsui H.-C.T."/>
            <person name="Winkler M.E."/>
        </authorList>
    </citation>
    <scope>NUCLEOTIDE SEQUENCE</scope>
</reference>
<dbReference type="GO" id="GO:0051252">
    <property type="term" value="P:regulation of RNA metabolic process"/>
    <property type="evidence" value="ECO:0007669"/>
    <property type="project" value="InterPro"/>
</dbReference>
<evidence type="ECO:0000256" key="3">
    <source>
        <dbReference type="ARBA" id="ARBA00011233"/>
    </source>
</evidence>
<dbReference type="NCBIfam" id="NF006875">
    <property type="entry name" value="PRK09372.1"/>
    <property type="match status" value="1"/>
</dbReference>
<dbReference type="PANTHER" id="PTHR33254:SF4">
    <property type="entry name" value="4-HYDROXY-4-METHYL-2-OXOGLUTARATE ALDOLASE 3-RELATED"/>
    <property type="match status" value="1"/>
</dbReference>
<evidence type="ECO:0000256" key="1">
    <source>
        <dbReference type="ARBA" id="ARBA00001342"/>
    </source>
</evidence>
<dbReference type="GO" id="GO:0008428">
    <property type="term" value="F:ribonuclease inhibitor activity"/>
    <property type="evidence" value="ECO:0007669"/>
    <property type="project" value="InterPro"/>
</dbReference>
<evidence type="ECO:0000256" key="2">
    <source>
        <dbReference type="ARBA" id="ARBA00008621"/>
    </source>
</evidence>
<evidence type="ECO:0000256" key="10">
    <source>
        <dbReference type="ARBA" id="ARBA00047973"/>
    </source>
</evidence>
<comment type="catalytic activity">
    <reaction evidence="10">
        <text>oxaloacetate + H(+) = pyruvate + CO2</text>
        <dbReference type="Rhea" id="RHEA:15641"/>
        <dbReference type="ChEBI" id="CHEBI:15361"/>
        <dbReference type="ChEBI" id="CHEBI:15378"/>
        <dbReference type="ChEBI" id="CHEBI:16452"/>
        <dbReference type="ChEBI" id="CHEBI:16526"/>
        <dbReference type="EC" id="4.1.1.112"/>
    </reaction>
</comment>
<keyword evidence="7" id="KW-0456">Lyase</keyword>
<dbReference type="InterPro" id="IPR005493">
    <property type="entry name" value="RraA/RraA-like"/>
</dbReference>
<dbReference type="GO" id="GO:0008948">
    <property type="term" value="F:oxaloacetate decarboxylase activity"/>
    <property type="evidence" value="ECO:0007669"/>
    <property type="project" value="UniProtKB-EC"/>
</dbReference>
<organism evidence="11">
    <name type="scientific">marine metagenome</name>
    <dbReference type="NCBI Taxonomy" id="408172"/>
    <lineage>
        <taxon>unclassified sequences</taxon>
        <taxon>metagenomes</taxon>
        <taxon>ecological metagenomes</taxon>
    </lineage>
</organism>
<comment type="catalytic activity">
    <reaction evidence="1">
        <text>4-hydroxy-4-methyl-2-oxoglutarate = 2 pyruvate</text>
        <dbReference type="Rhea" id="RHEA:22748"/>
        <dbReference type="ChEBI" id="CHEBI:15361"/>
        <dbReference type="ChEBI" id="CHEBI:58276"/>
        <dbReference type="EC" id="4.1.3.17"/>
    </reaction>
</comment>
<name>A0A381Q5Z9_9ZZZZ</name>
<dbReference type="InterPro" id="IPR010203">
    <property type="entry name" value="RraA"/>
</dbReference>